<dbReference type="InterPro" id="IPR016040">
    <property type="entry name" value="NAD(P)-bd_dom"/>
</dbReference>
<name>A0A7C9NGM5_9RHOB</name>
<dbReference type="InterPro" id="IPR036291">
    <property type="entry name" value="NAD(P)-bd_dom_sf"/>
</dbReference>
<dbReference type="RefSeq" id="WP_160765469.1">
    <property type="nucleotide sequence ID" value="NZ_WUPT01000003.1"/>
</dbReference>
<reference evidence="2 3" key="1">
    <citation type="submission" date="2019-12" db="EMBL/GenBank/DDBJ databases">
        <authorList>
            <person name="Lee S.D."/>
        </authorList>
    </citation>
    <scope>NUCLEOTIDE SEQUENCE [LARGE SCALE GENOMIC DNA]</scope>
    <source>
        <strain evidence="2 3">GH1-50</strain>
    </source>
</reference>
<dbReference type="Proteomes" id="UP000480350">
    <property type="component" value="Unassembled WGS sequence"/>
</dbReference>
<evidence type="ECO:0000259" key="1">
    <source>
        <dbReference type="Pfam" id="PF13460"/>
    </source>
</evidence>
<reference evidence="2 3" key="2">
    <citation type="submission" date="2020-03" db="EMBL/GenBank/DDBJ databases">
        <title>Kangsaoukella pontilimi gen. nov., sp. nov., a new member of the family Rhodobacteraceae isolated from a tidal mudflat.</title>
        <authorList>
            <person name="Kim I.S."/>
        </authorList>
    </citation>
    <scope>NUCLEOTIDE SEQUENCE [LARGE SCALE GENOMIC DNA]</scope>
    <source>
        <strain evidence="2 3">GH1-50</strain>
    </source>
</reference>
<dbReference type="AlphaFoldDB" id="A0A7C9NGM5"/>
<dbReference type="Pfam" id="PF13460">
    <property type="entry name" value="NAD_binding_10"/>
    <property type="match status" value="1"/>
</dbReference>
<gene>
    <name evidence="2" type="ORF">GQ651_17065</name>
</gene>
<keyword evidence="3" id="KW-1185">Reference proteome</keyword>
<feature type="domain" description="NAD(P)-binding" evidence="1">
    <location>
        <begin position="10"/>
        <end position="170"/>
    </location>
</feature>
<dbReference type="Gene3D" id="3.90.25.10">
    <property type="entry name" value="UDP-galactose 4-epimerase, domain 1"/>
    <property type="match status" value="1"/>
</dbReference>
<evidence type="ECO:0000313" key="2">
    <source>
        <dbReference type="EMBL" id="MXQ09559.1"/>
    </source>
</evidence>
<dbReference type="EMBL" id="WUPT01000003">
    <property type="protein sequence ID" value="MXQ09559.1"/>
    <property type="molecule type" value="Genomic_DNA"/>
</dbReference>
<dbReference type="SUPFAM" id="SSF51735">
    <property type="entry name" value="NAD(P)-binding Rossmann-fold domains"/>
    <property type="match status" value="1"/>
</dbReference>
<sequence length="275" mass="30000">MQKSPILVIGASGKTGSRVANLLEAAGHEVRRASRSSATLFDWERPETWSDALKGASAVYINYYPDLAFPGVPEKIRMLTETAVDAGVKKLVFLAGRGEPVAEASEDIVRKSGLDYTLVRAAWFAQNFSEGFLYDSVREGVLALPAGDVKEPFVDIDDVAEVVAASLTDPRHSRQEYEVTGPRLLSFADASAELARVAGRFVTYHPISFEQFHAALVDLEDQLLADVFTEVCRQIFDGRNARLGDGVQRALGREPRDFADFCDRAAAEGVWSAAA</sequence>
<dbReference type="PANTHER" id="PTHR43162">
    <property type="match status" value="1"/>
</dbReference>
<organism evidence="2 3">
    <name type="scientific">Kangsaoukella pontilimi</name>
    <dbReference type="NCBI Taxonomy" id="2691042"/>
    <lineage>
        <taxon>Bacteria</taxon>
        <taxon>Pseudomonadati</taxon>
        <taxon>Pseudomonadota</taxon>
        <taxon>Alphaproteobacteria</taxon>
        <taxon>Rhodobacterales</taxon>
        <taxon>Paracoccaceae</taxon>
        <taxon>Kangsaoukella</taxon>
    </lineage>
</organism>
<dbReference type="InterPro" id="IPR051604">
    <property type="entry name" value="Ergot_Alk_Oxidoreductase"/>
</dbReference>
<proteinExistence type="predicted"/>
<accession>A0A7C9NGM5</accession>
<comment type="caution">
    <text evidence="2">The sequence shown here is derived from an EMBL/GenBank/DDBJ whole genome shotgun (WGS) entry which is preliminary data.</text>
</comment>
<protein>
    <submittedName>
        <fullName evidence="2">NAD(P)H-binding protein</fullName>
    </submittedName>
</protein>
<evidence type="ECO:0000313" key="3">
    <source>
        <dbReference type="Proteomes" id="UP000480350"/>
    </source>
</evidence>
<dbReference type="Gene3D" id="3.40.50.720">
    <property type="entry name" value="NAD(P)-binding Rossmann-like Domain"/>
    <property type="match status" value="1"/>
</dbReference>
<dbReference type="PANTHER" id="PTHR43162:SF1">
    <property type="entry name" value="PRESTALK A DIFFERENTIATION PROTEIN A"/>
    <property type="match status" value="1"/>
</dbReference>